<evidence type="ECO:0000313" key="3">
    <source>
        <dbReference type="Proteomes" id="UP001362999"/>
    </source>
</evidence>
<comment type="caution">
    <text evidence="2">The sequence shown here is derived from an EMBL/GenBank/DDBJ whole genome shotgun (WGS) entry which is preliminary data.</text>
</comment>
<feature type="region of interest" description="Disordered" evidence="1">
    <location>
        <begin position="1"/>
        <end position="23"/>
    </location>
</feature>
<name>A0AAW0CQL4_9AGAR</name>
<dbReference type="EMBL" id="JAWWNJ010000014">
    <property type="protein sequence ID" value="KAK7041247.1"/>
    <property type="molecule type" value="Genomic_DNA"/>
</dbReference>
<evidence type="ECO:0000313" key="2">
    <source>
        <dbReference type="EMBL" id="KAK7041247.1"/>
    </source>
</evidence>
<protein>
    <submittedName>
        <fullName evidence="2">Uncharacterized protein</fullName>
    </submittedName>
</protein>
<evidence type="ECO:0000256" key="1">
    <source>
        <dbReference type="SAM" id="MobiDB-lite"/>
    </source>
</evidence>
<dbReference type="AlphaFoldDB" id="A0AAW0CQL4"/>
<reference evidence="2 3" key="1">
    <citation type="journal article" date="2024" name="J Genomics">
        <title>Draft genome sequencing and assembly of Favolaschia claudopus CIRM-BRFM 2984 isolated from oak limbs.</title>
        <authorList>
            <person name="Navarro D."/>
            <person name="Drula E."/>
            <person name="Chaduli D."/>
            <person name="Cazenave R."/>
            <person name="Ahrendt S."/>
            <person name="Wang J."/>
            <person name="Lipzen A."/>
            <person name="Daum C."/>
            <person name="Barry K."/>
            <person name="Grigoriev I.V."/>
            <person name="Favel A."/>
            <person name="Rosso M.N."/>
            <person name="Martin F."/>
        </authorList>
    </citation>
    <scope>NUCLEOTIDE SEQUENCE [LARGE SCALE GENOMIC DNA]</scope>
    <source>
        <strain evidence="2 3">CIRM-BRFM 2984</strain>
    </source>
</reference>
<proteinExistence type="predicted"/>
<keyword evidence="3" id="KW-1185">Reference proteome</keyword>
<sequence length="544" mass="59140">MTQNSDHGSPPPAPERHRRTHTSAAVISVLQGLPLTVKKKKNAEIVERNAERALKRVQHAENPTAYPADASDDESIITLPKEEPSPASALHDAIRNKLSPNSGKTVLRTYGDYRPPDMSLPLVFHSCLIELYTNFIHIPLSVFTSPSLSLINANAPTMDTVKLNAAALGEKQIRVMSTATFEATVLREAEMDGAQWTEAAYNMISFTKKAPHPRPIHAATLTSASSLPSKTPERTFPPSAPPTSLSAKDTSRLLLPTAEIFTTVSFTTRLWSGASRRPCPLGRQTAVRRSYPTEAVEVQPPRVEHAAEEGEAALPSRKATLVPPRPPSAWSVPCEATSTAIATPTPSLTALHSIAPSATATFVLRDPTKHYVGHGTPREPQPPVYTTRPSASTPAHFAVTRIITPSRGPAAPTLPPTNSYKVDSFLASCLPSIHLQRQEILNRICTPYDADAFETLLLKDDLTDRYPMLVRNLRSGFPMGDFPPLDVSVIFANHASTTQHDDFINTHLEEEVAAGRMRGPFTQVEAEAILGTFQSSPITISAQQ</sequence>
<gene>
    <name evidence="2" type="ORF">R3P38DRAFT_2768608</name>
</gene>
<organism evidence="2 3">
    <name type="scientific">Favolaschia claudopus</name>
    <dbReference type="NCBI Taxonomy" id="2862362"/>
    <lineage>
        <taxon>Eukaryota</taxon>
        <taxon>Fungi</taxon>
        <taxon>Dikarya</taxon>
        <taxon>Basidiomycota</taxon>
        <taxon>Agaricomycotina</taxon>
        <taxon>Agaricomycetes</taxon>
        <taxon>Agaricomycetidae</taxon>
        <taxon>Agaricales</taxon>
        <taxon>Marasmiineae</taxon>
        <taxon>Mycenaceae</taxon>
        <taxon>Favolaschia</taxon>
    </lineage>
</organism>
<feature type="region of interest" description="Disordered" evidence="1">
    <location>
        <begin position="223"/>
        <end position="248"/>
    </location>
</feature>
<accession>A0AAW0CQL4</accession>
<dbReference type="Proteomes" id="UP001362999">
    <property type="component" value="Unassembled WGS sequence"/>
</dbReference>